<dbReference type="PANTHER" id="PTHR24567">
    <property type="entry name" value="CRP FAMILY TRANSCRIPTIONAL REGULATORY PROTEIN"/>
    <property type="match status" value="1"/>
</dbReference>
<dbReference type="Proteomes" id="UP000183447">
    <property type="component" value="Unassembled WGS sequence"/>
</dbReference>
<dbReference type="Gene3D" id="2.60.120.10">
    <property type="entry name" value="Jelly Rolls"/>
    <property type="match status" value="1"/>
</dbReference>
<dbReference type="AlphaFoldDB" id="A0A1K2HX92"/>
<evidence type="ECO:0000313" key="3">
    <source>
        <dbReference type="Proteomes" id="UP000183447"/>
    </source>
</evidence>
<accession>A0A1K2HX92</accession>
<dbReference type="OrthoDB" id="7947684at2"/>
<evidence type="ECO:0000313" key="2">
    <source>
        <dbReference type="EMBL" id="SFZ84187.1"/>
    </source>
</evidence>
<dbReference type="STRING" id="665118.SAMN02983003_1867"/>
<dbReference type="InterPro" id="IPR014710">
    <property type="entry name" value="RmlC-like_jellyroll"/>
</dbReference>
<dbReference type="GO" id="GO:0003700">
    <property type="term" value="F:DNA-binding transcription factor activity"/>
    <property type="evidence" value="ECO:0007669"/>
    <property type="project" value="TreeGrafter"/>
</dbReference>
<reference evidence="2 3" key="1">
    <citation type="submission" date="2016-11" db="EMBL/GenBank/DDBJ databases">
        <authorList>
            <person name="Jaros S."/>
            <person name="Januszkiewicz K."/>
            <person name="Wedrychowicz H."/>
        </authorList>
    </citation>
    <scope>NUCLEOTIDE SEQUENCE [LARGE SCALE GENOMIC DNA]</scope>
    <source>
        <strain evidence="2 3">ATCC 23634</strain>
    </source>
</reference>
<name>A0A1K2HX92_9HYPH</name>
<dbReference type="GO" id="GO:0005829">
    <property type="term" value="C:cytosol"/>
    <property type="evidence" value="ECO:0007669"/>
    <property type="project" value="TreeGrafter"/>
</dbReference>
<dbReference type="Pfam" id="PF00027">
    <property type="entry name" value="cNMP_binding"/>
    <property type="match status" value="1"/>
</dbReference>
<dbReference type="SMART" id="SM00100">
    <property type="entry name" value="cNMP"/>
    <property type="match status" value="1"/>
</dbReference>
<dbReference type="CDD" id="cd00038">
    <property type="entry name" value="CAP_ED"/>
    <property type="match status" value="1"/>
</dbReference>
<dbReference type="RefSeq" id="WP_072341877.1">
    <property type="nucleotide sequence ID" value="NZ_FPKU01000002.1"/>
</dbReference>
<keyword evidence="3" id="KW-1185">Reference proteome</keyword>
<sequence length="145" mass="15815">MTEILWRFKDHPITRFPAGAVLIAEGQQTGRLFVIASGTVEVVRKGTAVIRFDEPGTVLGEIATLLQAPHTATVRAETDVSAYVIDNALEWLEERPAMALHVGALLADRLQRTTAMLVELQAAGTGDPQRGFFETLFRTLTGQKA</sequence>
<gene>
    <name evidence="2" type="ORF">SAMN02983003_1867</name>
</gene>
<dbReference type="PROSITE" id="PS50042">
    <property type="entry name" value="CNMP_BINDING_3"/>
    <property type="match status" value="1"/>
</dbReference>
<dbReference type="EMBL" id="FPKU01000002">
    <property type="protein sequence ID" value="SFZ84187.1"/>
    <property type="molecule type" value="Genomic_DNA"/>
</dbReference>
<evidence type="ECO:0000259" key="1">
    <source>
        <dbReference type="PROSITE" id="PS50042"/>
    </source>
</evidence>
<organism evidence="2 3">
    <name type="scientific">Devosia enhydra</name>
    <dbReference type="NCBI Taxonomy" id="665118"/>
    <lineage>
        <taxon>Bacteria</taxon>
        <taxon>Pseudomonadati</taxon>
        <taxon>Pseudomonadota</taxon>
        <taxon>Alphaproteobacteria</taxon>
        <taxon>Hyphomicrobiales</taxon>
        <taxon>Devosiaceae</taxon>
        <taxon>Devosia</taxon>
    </lineage>
</organism>
<dbReference type="SUPFAM" id="SSF51206">
    <property type="entry name" value="cAMP-binding domain-like"/>
    <property type="match status" value="1"/>
</dbReference>
<protein>
    <submittedName>
        <fullName evidence="2">Cyclic nucleotide-binding domain-containing protein</fullName>
    </submittedName>
</protein>
<dbReference type="InterPro" id="IPR000595">
    <property type="entry name" value="cNMP-bd_dom"/>
</dbReference>
<dbReference type="InterPro" id="IPR050397">
    <property type="entry name" value="Env_Response_Regulators"/>
</dbReference>
<dbReference type="InterPro" id="IPR018490">
    <property type="entry name" value="cNMP-bd_dom_sf"/>
</dbReference>
<feature type="domain" description="Cyclic nucleotide-binding" evidence="1">
    <location>
        <begin position="16"/>
        <end position="86"/>
    </location>
</feature>
<proteinExistence type="predicted"/>
<dbReference type="PANTHER" id="PTHR24567:SF68">
    <property type="entry name" value="DNA-BINDING TRANSCRIPTIONAL DUAL REGULATOR CRP"/>
    <property type="match status" value="1"/>
</dbReference>